<name>A0ACC7N539_9BURK</name>
<proteinExistence type="predicted"/>
<reference evidence="1 2" key="1">
    <citation type="journal article" date="2024" name="Chem. Sci.">
        <title>Discovery of megapolipeptins by genome mining of a Burkholderiales bacteria collection.</title>
        <authorList>
            <person name="Paulo B.S."/>
            <person name="Recchia M.J.J."/>
            <person name="Lee S."/>
            <person name="Fergusson C.H."/>
            <person name="Romanowski S.B."/>
            <person name="Hernandez A."/>
            <person name="Krull N."/>
            <person name="Liu D.Y."/>
            <person name="Cavanagh H."/>
            <person name="Bos A."/>
            <person name="Gray C.A."/>
            <person name="Murphy B.T."/>
            <person name="Linington R.G."/>
            <person name="Eustaquio A.S."/>
        </authorList>
    </citation>
    <scope>NUCLEOTIDE SEQUENCE [LARGE SCALE GENOMIC DNA]</scope>
    <source>
        <strain evidence="1 2">RL18-126-BIB-B</strain>
    </source>
</reference>
<dbReference type="Proteomes" id="UP001629235">
    <property type="component" value="Unassembled WGS sequence"/>
</dbReference>
<gene>
    <name evidence="1" type="ORF">PQR01_01265</name>
</gene>
<dbReference type="EMBL" id="JAQQDW010000002">
    <property type="protein sequence ID" value="MFM0102158.1"/>
    <property type="molecule type" value="Genomic_DNA"/>
</dbReference>
<sequence length="43" mass="4611">MMTIVLIYMSGFLAVVATVLVAMIRILAHPIVEEDMSSQSASA</sequence>
<keyword evidence="2" id="KW-1185">Reference proteome</keyword>
<evidence type="ECO:0000313" key="1">
    <source>
        <dbReference type="EMBL" id="MFM0102158.1"/>
    </source>
</evidence>
<protein>
    <submittedName>
        <fullName evidence="1">Uncharacterized protein</fullName>
    </submittedName>
</protein>
<evidence type="ECO:0000313" key="2">
    <source>
        <dbReference type="Proteomes" id="UP001629235"/>
    </source>
</evidence>
<organism evidence="1 2">
    <name type="scientific">Paraburkholderia rhynchosiae</name>
    <dbReference type="NCBI Taxonomy" id="487049"/>
    <lineage>
        <taxon>Bacteria</taxon>
        <taxon>Pseudomonadati</taxon>
        <taxon>Pseudomonadota</taxon>
        <taxon>Betaproteobacteria</taxon>
        <taxon>Burkholderiales</taxon>
        <taxon>Burkholderiaceae</taxon>
        <taxon>Paraburkholderia</taxon>
    </lineage>
</organism>
<comment type="caution">
    <text evidence="1">The sequence shown here is derived from an EMBL/GenBank/DDBJ whole genome shotgun (WGS) entry which is preliminary data.</text>
</comment>
<accession>A0ACC7N539</accession>